<accession>A0A365Y4I3</accession>
<dbReference type="SUPFAM" id="SSF51161">
    <property type="entry name" value="Trimeric LpxA-like enzymes"/>
    <property type="match status" value="1"/>
</dbReference>
<dbReference type="Gene3D" id="2.160.10.10">
    <property type="entry name" value="Hexapeptide repeat proteins"/>
    <property type="match status" value="1"/>
</dbReference>
<sequence>MNKYLKLLFQLNLKTIYFNFKYFPFSQAVKLPVWVSRRVYLRDLRGKIKFECPVKPGMVRLGYAGVGIFDHKKSRSIWEVRGEVIFRGKAVIGHGSKISVGENATLILGNNFTISAESTIVTTSKVQFGDNNLLSWDILVMDTDFHTIKNESGDVINEPKPIIVGDKVWIGCRCLILKGANIPSNCVIGANSVLSKELEKEKSLYAGNPIKHLKEEVIWDY</sequence>
<dbReference type="OrthoDB" id="9814490at2"/>
<dbReference type="GO" id="GO:0016740">
    <property type="term" value="F:transferase activity"/>
    <property type="evidence" value="ECO:0007669"/>
    <property type="project" value="UniProtKB-KW"/>
</dbReference>
<dbReference type="InterPro" id="IPR051159">
    <property type="entry name" value="Hexapeptide_acetyltransf"/>
</dbReference>
<dbReference type="PANTHER" id="PTHR23416">
    <property type="entry name" value="SIALIC ACID SYNTHASE-RELATED"/>
    <property type="match status" value="1"/>
</dbReference>
<dbReference type="AlphaFoldDB" id="A0A365Y4I3"/>
<evidence type="ECO:0000313" key="1">
    <source>
        <dbReference type="EMBL" id="RBL93506.1"/>
    </source>
</evidence>
<dbReference type="CDD" id="cd04647">
    <property type="entry name" value="LbH_MAT_like"/>
    <property type="match status" value="1"/>
</dbReference>
<dbReference type="Proteomes" id="UP000253410">
    <property type="component" value="Unassembled WGS sequence"/>
</dbReference>
<organism evidence="1 2">
    <name type="scientific">Chitinophaga flava</name>
    <dbReference type="NCBI Taxonomy" id="2259036"/>
    <lineage>
        <taxon>Bacteria</taxon>
        <taxon>Pseudomonadati</taxon>
        <taxon>Bacteroidota</taxon>
        <taxon>Chitinophagia</taxon>
        <taxon>Chitinophagales</taxon>
        <taxon>Chitinophagaceae</taxon>
        <taxon>Chitinophaga</taxon>
    </lineage>
</organism>
<name>A0A365Y4I3_9BACT</name>
<evidence type="ECO:0000313" key="2">
    <source>
        <dbReference type="Proteomes" id="UP000253410"/>
    </source>
</evidence>
<dbReference type="RefSeq" id="WP_113616104.1">
    <property type="nucleotide sequence ID" value="NZ_QFFJ01000001.1"/>
</dbReference>
<protein>
    <submittedName>
        <fullName evidence="1">Transferase</fullName>
    </submittedName>
</protein>
<keyword evidence="1" id="KW-0808">Transferase</keyword>
<keyword evidence="2" id="KW-1185">Reference proteome</keyword>
<comment type="caution">
    <text evidence="1">The sequence shown here is derived from an EMBL/GenBank/DDBJ whole genome shotgun (WGS) entry which is preliminary data.</text>
</comment>
<dbReference type="InterPro" id="IPR011004">
    <property type="entry name" value="Trimer_LpxA-like_sf"/>
</dbReference>
<proteinExistence type="predicted"/>
<dbReference type="EMBL" id="QFFJ01000001">
    <property type="protein sequence ID" value="RBL93506.1"/>
    <property type="molecule type" value="Genomic_DNA"/>
</dbReference>
<gene>
    <name evidence="1" type="ORF">DF182_13415</name>
</gene>
<reference evidence="1 2" key="1">
    <citation type="submission" date="2018-05" db="EMBL/GenBank/DDBJ databases">
        <title>Chitinophaga sp. K3CV102501T nov., isolated from isolated from a monsoon evergreen broad-leaved forest soil.</title>
        <authorList>
            <person name="Lv Y."/>
        </authorList>
    </citation>
    <scope>NUCLEOTIDE SEQUENCE [LARGE SCALE GENOMIC DNA]</scope>
    <source>
        <strain evidence="1 2">GDMCC 1.1325</strain>
    </source>
</reference>